<dbReference type="Proteomes" id="UP000887568">
    <property type="component" value="Unplaced"/>
</dbReference>
<sequence length="148" mass="17062">MPRDRFMDLLSHLHFTDSSQADTGDRLYKVRPVVDTLTENFKSVYLPDSRISTDESLWKSGEIEVQAIQPQEARQIWHQDLLGKGYTVFLDNWFSSPSLFRELHSHKTNVVATVRKSRKDMPKDLCDLQLRKGEVAYHSSDNGLLALV</sequence>
<keyword evidence="3" id="KW-1185">Reference proteome</keyword>
<protein>
    <recommendedName>
        <fullName evidence="1">PiggyBac transposable element-derived protein domain-containing protein</fullName>
    </recommendedName>
</protein>
<accession>A0A914AM37</accession>
<feature type="domain" description="PiggyBac transposable element-derived protein" evidence="1">
    <location>
        <begin position="1"/>
        <end position="58"/>
    </location>
</feature>
<reference evidence="2" key="1">
    <citation type="submission" date="2022-11" db="UniProtKB">
        <authorList>
            <consortium name="EnsemblMetazoa"/>
        </authorList>
    </citation>
    <scope>IDENTIFICATION</scope>
</reference>
<dbReference type="RefSeq" id="XP_038064653.1">
    <property type="nucleotide sequence ID" value="XM_038208725.1"/>
</dbReference>
<dbReference type="PANTHER" id="PTHR46599:SF3">
    <property type="entry name" value="PIGGYBAC TRANSPOSABLE ELEMENT-DERIVED PROTEIN 4"/>
    <property type="match status" value="1"/>
</dbReference>
<evidence type="ECO:0000313" key="2">
    <source>
        <dbReference type="EnsemblMetazoa" id="XP_038064653.1"/>
    </source>
</evidence>
<dbReference type="GeneID" id="119735036"/>
<dbReference type="AlphaFoldDB" id="A0A914AM37"/>
<dbReference type="PANTHER" id="PTHR46599">
    <property type="entry name" value="PIGGYBAC TRANSPOSABLE ELEMENT-DERIVED PROTEIN 4"/>
    <property type="match status" value="1"/>
</dbReference>
<dbReference type="InterPro" id="IPR029526">
    <property type="entry name" value="PGBD"/>
</dbReference>
<evidence type="ECO:0000313" key="3">
    <source>
        <dbReference type="Proteomes" id="UP000887568"/>
    </source>
</evidence>
<dbReference type="EnsemblMetazoa" id="XM_038208725.1">
    <property type="protein sequence ID" value="XP_038064653.1"/>
    <property type="gene ID" value="LOC119735036"/>
</dbReference>
<name>A0A914AM37_PATMI</name>
<proteinExistence type="predicted"/>
<feature type="domain" description="PiggyBac transposable element-derived protein" evidence="1">
    <location>
        <begin position="79"/>
        <end position="142"/>
    </location>
</feature>
<organism evidence="2 3">
    <name type="scientific">Patiria miniata</name>
    <name type="common">Bat star</name>
    <name type="synonym">Asterina miniata</name>
    <dbReference type="NCBI Taxonomy" id="46514"/>
    <lineage>
        <taxon>Eukaryota</taxon>
        <taxon>Metazoa</taxon>
        <taxon>Echinodermata</taxon>
        <taxon>Eleutherozoa</taxon>
        <taxon>Asterozoa</taxon>
        <taxon>Asteroidea</taxon>
        <taxon>Valvatacea</taxon>
        <taxon>Valvatida</taxon>
        <taxon>Asterinidae</taxon>
        <taxon>Patiria</taxon>
    </lineage>
</organism>
<dbReference type="OrthoDB" id="6146839at2759"/>
<evidence type="ECO:0000259" key="1">
    <source>
        <dbReference type="Pfam" id="PF13843"/>
    </source>
</evidence>
<dbReference type="Pfam" id="PF13843">
    <property type="entry name" value="DDE_Tnp_1_7"/>
    <property type="match status" value="2"/>
</dbReference>